<dbReference type="RefSeq" id="WP_092051025.1">
    <property type="nucleotide sequence ID" value="NZ_FOQD01000010.1"/>
</dbReference>
<dbReference type="Proteomes" id="UP000199518">
    <property type="component" value="Unassembled WGS sequence"/>
</dbReference>
<dbReference type="GO" id="GO:0005525">
    <property type="term" value="F:GTP binding"/>
    <property type="evidence" value="ECO:0007669"/>
    <property type="project" value="InterPro"/>
</dbReference>
<evidence type="ECO:0000313" key="3">
    <source>
        <dbReference type="EMBL" id="SFI53257.1"/>
    </source>
</evidence>
<keyword evidence="1" id="KW-1133">Transmembrane helix</keyword>
<proteinExistence type="predicted"/>
<dbReference type="AlphaFoldDB" id="A0A1I3IZ31"/>
<protein>
    <submittedName>
        <fullName evidence="3">Uncharacterized conserved protein, DUF697 family</fullName>
    </submittedName>
</protein>
<dbReference type="EMBL" id="FOQD01000010">
    <property type="protein sequence ID" value="SFI53257.1"/>
    <property type="molecule type" value="Genomic_DNA"/>
</dbReference>
<keyword evidence="4" id="KW-1185">Reference proteome</keyword>
<accession>A0A1I3IZ31</accession>
<dbReference type="Pfam" id="PF01926">
    <property type="entry name" value="MMR_HSR1"/>
    <property type="match status" value="1"/>
</dbReference>
<dbReference type="InterPro" id="IPR027417">
    <property type="entry name" value="P-loop_NTPase"/>
</dbReference>
<evidence type="ECO:0000313" key="4">
    <source>
        <dbReference type="Proteomes" id="UP000199518"/>
    </source>
</evidence>
<dbReference type="InterPro" id="IPR006073">
    <property type="entry name" value="GTP-bd"/>
</dbReference>
<sequence length="396" mass="44174">MWNPFKKLFPSRQQSEAEFLQAARDLALRAPVPVLWLFGKTGSGKSSIIRYLTGVEAIEVGTGYRPQTRFSARYDFPNENEPVLSFLDTRGLGEVDYNPAEELRAFGRDTQLMIIVVRAMDHALDEVLNALKTIRRDSPHRPVILALTALHDAYPGAQHPHVDPFDESPFPLPTGIDENLRRSIEKQYERFHGLVDRAVPLDLTPPDEGFNDPTFGGPRLKNAIIEALPGAYRQTLLQLDEVVAPLKDYTWKKALPVILGTSTLAATAAAIPLPWVDIPVVMGLQTHLAYKLARIHRQRLDAATIAKVTGHLGGRVAIQLAVRESLKFIPWVGMAVNAAAAFAYTFAGGMVWNWYFTEIRNGHVPTESEIRTVFKQQLQRASELWKATRSGDAKPV</sequence>
<dbReference type="SUPFAM" id="SSF52540">
    <property type="entry name" value="P-loop containing nucleoside triphosphate hydrolases"/>
    <property type="match status" value="1"/>
</dbReference>
<organism evidence="3 4">
    <name type="scientific">Planctomicrobium piriforme</name>
    <dbReference type="NCBI Taxonomy" id="1576369"/>
    <lineage>
        <taxon>Bacteria</taxon>
        <taxon>Pseudomonadati</taxon>
        <taxon>Planctomycetota</taxon>
        <taxon>Planctomycetia</taxon>
        <taxon>Planctomycetales</taxon>
        <taxon>Planctomycetaceae</taxon>
        <taxon>Planctomicrobium</taxon>
    </lineage>
</organism>
<dbReference type="CDD" id="cd00882">
    <property type="entry name" value="Ras_like_GTPase"/>
    <property type="match status" value="1"/>
</dbReference>
<evidence type="ECO:0000259" key="2">
    <source>
        <dbReference type="Pfam" id="PF01926"/>
    </source>
</evidence>
<gene>
    <name evidence="3" type="ORF">SAMN05421753_1106</name>
</gene>
<reference evidence="4" key="1">
    <citation type="submission" date="2016-10" db="EMBL/GenBank/DDBJ databases">
        <authorList>
            <person name="Varghese N."/>
            <person name="Submissions S."/>
        </authorList>
    </citation>
    <scope>NUCLEOTIDE SEQUENCE [LARGE SCALE GENOMIC DNA]</scope>
    <source>
        <strain evidence="4">DSM 26348</strain>
    </source>
</reference>
<keyword evidence="1" id="KW-0472">Membrane</keyword>
<evidence type="ECO:0000256" key="1">
    <source>
        <dbReference type="SAM" id="Phobius"/>
    </source>
</evidence>
<feature type="domain" description="G" evidence="2">
    <location>
        <begin position="37"/>
        <end position="148"/>
    </location>
</feature>
<dbReference type="STRING" id="1576369.SAMN05421753_1106"/>
<name>A0A1I3IZ31_9PLAN</name>
<dbReference type="Gene3D" id="3.40.50.300">
    <property type="entry name" value="P-loop containing nucleotide triphosphate hydrolases"/>
    <property type="match status" value="1"/>
</dbReference>
<feature type="transmembrane region" description="Helical" evidence="1">
    <location>
        <begin position="328"/>
        <end position="352"/>
    </location>
</feature>
<dbReference type="OrthoDB" id="417988at2"/>
<keyword evidence="1" id="KW-0812">Transmembrane</keyword>